<dbReference type="Proteomes" id="UP001629274">
    <property type="component" value="Unassembled WGS sequence"/>
</dbReference>
<dbReference type="RefSeq" id="WP_012428199.1">
    <property type="nucleotide sequence ID" value="NZ_JAQQCK010000002.1"/>
</dbReference>
<reference evidence="1 2" key="1">
    <citation type="journal article" date="2024" name="Chem. Sci.">
        <title>Discovery of megapolipeptins by genome mining of a Burkholderiales bacteria collection.</title>
        <authorList>
            <person name="Paulo B.S."/>
            <person name="Recchia M.J.J."/>
            <person name="Lee S."/>
            <person name="Fergusson C.H."/>
            <person name="Romanowski S.B."/>
            <person name="Hernandez A."/>
            <person name="Krull N."/>
            <person name="Liu D.Y."/>
            <person name="Cavanagh H."/>
            <person name="Bos A."/>
            <person name="Gray C.A."/>
            <person name="Murphy B.T."/>
            <person name="Linington R.G."/>
            <person name="Eustaquio A.S."/>
        </authorList>
    </citation>
    <scope>NUCLEOTIDE SEQUENCE [LARGE SCALE GENOMIC DNA]</scope>
    <source>
        <strain evidence="1 2">RL17-351-BIE-A</strain>
    </source>
</reference>
<evidence type="ECO:0008006" key="3">
    <source>
        <dbReference type="Google" id="ProtNLM"/>
    </source>
</evidence>
<evidence type="ECO:0000313" key="2">
    <source>
        <dbReference type="Proteomes" id="UP001629274"/>
    </source>
</evidence>
<proteinExistence type="predicted"/>
<gene>
    <name evidence="1" type="ORF">PQR03_13770</name>
</gene>
<organism evidence="1 2">
    <name type="scientific">Paraburkholderia phytofirmans</name>
    <dbReference type="NCBI Taxonomy" id="261302"/>
    <lineage>
        <taxon>Bacteria</taxon>
        <taxon>Pseudomonadati</taxon>
        <taxon>Pseudomonadota</taxon>
        <taxon>Betaproteobacteria</taxon>
        <taxon>Burkholderiales</taxon>
        <taxon>Burkholderiaceae</taxon>
        <taxon>Paraburkholderia</taxon>
    </lineage>
</organism>
<sequence length="84" mass="9712">MKLVHDTEAMCKRLGKALHLEMFRRVWAAQSETGTTADSEWVIVYRTAQGFCCMYHGVAVEFGEMLDVQLWSEEMEVETYFIGL</sequence>
<dbReference type="EMBL" id="JAQQDR010000004">
    <property type="protein sequence ID" value="MFM0239201.1"/>
    <property type="molecule type" value="Genomic_DNA"/>
</dbReference>
<comment type="caution">
    <text evidence="1">The sequence shown here is derived from an EMBL/GenBank/DDBJ whole genome shotgun (WGS) entry which is preliminary data.</text>
</comment>
<evidence type="ECO:0000313" key="1">
    <source>
        <dbReference type="EMBL" id="MFM0239201.1"/>
    </source>
</evidence>
<protein>
    <recommendedName>
        <fullName evidence="3">DUF4242 domain-containing protein</fullName>
    </recommendedName>
</protein>
<name>A0ABW9BF55_9BURK</name>
<keyword evidence="2" id="KW-1185">Reference proteome</keyword>
<accession>A0ABW9BF55</accession>